<gene>
    <name evidence="2" type="ORF">SAMN05216600_10184</name>
</gene>
<dbReference type="EMBL" id="FOFP01000001">
    <property type="protein sequence ID" value="SEP61251.1"/>
    <property type="molecule type" value="Genomic_DNA"/>
</dbReference>
<feature type="signal peptide" evidence="1">
    <location>
        <begin position="1"/>
        <end position="23"/>
    </location>
</feature>
<comment type="caution">
    <text evidence="2">The sequence shown here is derived from an EMBL/GenBank/DDBJ whole genome shotgun (WGS) entry which is preliminary data.</text>
</comment>
<keyword evidence="3" id="KW-1185">Reference proteome</keyword>
<accession>A0ABY1B040</accession>
<sequence>MYKFFTLATCLLLAACASQPHSASAPRTTLEAVHDTTLIPLPVNTSLLTVKAEAARNSLGNSLSSYRVYALPLKKGEPYRLNIASLCDAPCSALEAPSLKPTVLLLDANGAVIASKQSRPGALGQVSIGWEGEALEDATYYLLVAANSSASGPALVIDDIWVNNSPLMAVKVGR</sequence>
<evidence type="ECO:0000313" key="2">
    <source>
        <dbReference type="EMBL" id="SEP61251.1"/>
    </source>
</evidence>
<evidence type="ECO:0000256" key="1">
    <source>
        <dbReference type="SAM" id="SignalP"/>
    </source>
</evidence>
<feature type="chain" id="PRO_5046367087" description="Lipoprotein" evidence="1">
    <location>
        <begin position="24"/>
        <end position="174"/>
    </location>
</feature>
<organism evidence="2 3">
    <name type="scientific">Pseudomonas cuatrocienegasensis</name>
    <dbReference type="NCBI Taxonomy" id="543360"/>
    <lineage>
        <taxon>Bacteria</taxon>
        <taxon>Pseudomonadati</taxon>
        <taxon>Pseudomonadota</taxon>
        <taxon>Gammaproteobacteria</taxon>
        <taxon>Pseudomonadales</taxon>
        <taxon>Pseudomonadaceae</taxon>
        <taxon>Pseudomonas</taxon>
    </lineage>
</organism>
<name>A0ABY1B040_9PSED</name>
<evidence type="ECO:0008006" key="4">
    <source>
        <dbReference type="Google" id="ProtNLM"/>
    </source>
</evidence>
<reference evidence="2 3" key="1">
    <citation type="submission" date="2016-10" db="EMBL/GenBank/DDBJ databases">
        <authorList>
            <person name="Varghese N."/>
            <person name="Submissions S."/>
        </authorList>
    </citation>
    <scope>NUCLEOTIDE SEQUENCE [LARGE SCALE GENOMIC DNA]</scope>
    <source>
        <strain evidence="2 3">CIP 109853</strain>
    </source>
</reference>
<evidence type="ECO:0000313" key="3">
    <source>
        <dbReference type="Proteomes" id="UP000198512"/>
    </source>
</evidence>
<dbReference type="PROSITE" id="PS51257">
    <property type="entry name" value="PROKAR_LIPOPROTEIN"/>
    <property type="match status" value="1"/>
</dbReference>
<dbReference type="RefSeq" id="WP_069517081.1">
    <property type="nucleotide sequence ID" value="NZ_FOFP01000001.1"/>
</dbReference>
<protein>
    <recommendedName>
        <fullName evidence="4">Lipoprotein</fullName>
    </recommendedName>
</protein>
<keyword evidence="1" id="KW-0732">Signal</keyword>
<proteinExistence type="predicted"/>
<dbReference type="Proteomes" id="UP000198512">
    <property type="component" value="Unassembled WGS sequence"/>
</dbReference>